<dbReference type="HOGENOM" id="CLU_062618_6_0_4"/>
<evidence type="ECO:0000313" key="8">
    <source>
        <dbReference type="Proteomes" id="UP000001739"/>
    </source>
</evidence>
<feature type="domain" description="IclR-ED" evidence="6">
    <location>
        <begin position="80"/>
        <end position="264"/>
    </location>
</feature>
<dbReference type="PANTHER" id="PTHR30136">
    <property type="entry name" value="HELIX-TURN-HELIX TRANSCRIPTIONAL REGULATOR, ICLR FAMILY"/>
    <property type="match status" value="1"/>
</dbReference>
<dbReference type="AlphaFoldDB" id="B2T0Q8"/>
<evidence type="ECO:0000259" key="5">
    <source>
        <dbReference type="PROSITE" id="PS51077"/>
    </source>
</evidence>
<protein>
    <submittedName>
        <fullName evidence="7">Transcriptional regulator, IclR family</fullName>
    </submittedName>
</protein>
<dbReference type="SMART" id="SM00346">
    <property type="entry name" value="HTH_ICLR"/>
    <property type="match status" value="1"/>
</dbReference>
<dbReference type="SUPFAM" id="SSF55781">
    <property type="entry name" value="GAF domain-like"/>
    <property type="match status" value="1"/>
</dbReference>
<accession>B2T0Q8</accession>
<organism evidence="7 8">
    <name type="scientific">Paraburkholderia phytofirmans (strain DSM 17436 / LMG 22146 / PsJN)</name>
    <name type="common">Burkholderia phytofirmans</name>
    <dbReference type="NCBI Taxonomy" id="398527"/>
    <lineage>
        <taxon>Bacteria</taxon>
        <taxon>Pseudomonadati</taxon>
        <taxon>Pseudomonadota</taxon>
        <taxon>Betaproteobacteria</taxon>
        <taxon>Burkholderiales</taxon>
        <taxon>Burkholderiaceae</taxon>
        <taxon>Paraburkholderia</taxon>
    </lineage>
</organism>
<dbReference type="GO" id="GO:0045892">
    <property type="term" value="P:negative regulation of DNA-templated transcription"/>
    <property type="evidence" value="ECO:0007669"/>
    <property type="project" value="TreeGrafter"/>
</dbReference>
<dbReference type="Gene3D" id="1.10.10.10">
    <property type="entry name" value="Winged helix-like DNA-binding domain superfamily/Winged helix DNA-binding domain"/>
    <property type="match status" value="1"/>
</dbReference>
<evidence type="ECO:0000256" key="3">
    <source>
        <dbReference type="ARBA" id="ARBA00023163"/>
    </source>
</evidence>
<dbReference type="KEGG" id="bpy:Bphyt_0194"/>
<dbReference type="Pfam" id="PF01614">
    <property type="entry name" value="IclR_C"/>
    <property type="match status" value="1"/>
</dbReference>
<dbReference type="InterPro" id="IPR050707">
    <property type="entry name" value="HTH_MetabolicPath_Reg"/>
</dbReference>
<dbReference type="InterPro" id="IPR029016">
    <property type="entry name" value="GAF-like_dom_sf"/>
</dbReference>
<proteinExistence type="predicted"/>
<dbReference type="PROSITE" id="PS51077">
    <property type="entry name" value="HTH_ICLR"/>
    <property type="match status" value="1"/>
</dbReference>
<dbReference type="GO" id="GO:0003677">
    <property type="term" value="F:DNA binding"/>
    <property type="evidence" value="ECO:0007669"/>
    <property type="project" value="UniProtKB-KW"/>
</dbReference>
<feature type="domain" description="HTH iclR-type" evidence="5">
    <location>
        <begin position="19"/>
        <end position="79"/>
    </location>
</feature>
<gene>
    <name evidence="7" type="ordered locus">Bphyt_0194</name>
</gene>
<evidence type="ECO:0000256" key="2">
    <source>
        <dbReference type="ARBA" id="ARBA00023125"/>
    </source>
</evidence>
<dbReference type="Proteomes" id="UP000001739">
    <property type="component" value="Chromosome 1"/>
</dbReference>
<dbReference type="InterPro" id="IPR005471">
    <property type="entry name" value="Tscrpt_reg_IclR_N"/>
</dbReference>
<dbReference type="PROSITE" id="PS51078">
    <property type="entry name" value="ICLR_ED"/>
    <property type="match status" value="1"/>
</dbReference>
<feature type="compositionally biased region" description="Basic and acidic residues" evidence="4">
    <location>
        <begin position="281"/>
        <end position="292"/>
    </location>
</feature>
<keyword evidence="2" id="KW-0238">DNA-binding</keyword>
<dbReference type="PANTHER" id="PTHR30136:SF24">
    <property type="entry name" value="HTH-TYPE TRANSCRIPTIONAL REPRESSOR ALLR"/>
    <property type="match status" value="1"/>
</dbReference>
<dbReference type="STRING" id="398527.Bphyt_0194"/>
<feature type="region of interest" description="Disordered" evidence="4">
    <location>
        <begin position="273"/>
        <end position="292"/>
    </location>
</feature>
<evidence type="ECO:0000259" key="6">
    <source>
        <dbReference type="PROSITE" id="PS51078"/>
    </source>
</evidence>
<evidence type="ECO:0000256" key="4">
    <source>
        <dbReference type="SAM" id="MobiDB-lite"/>
    </source>
</evidence>
<dbReference type="eggNOG" id="COG1414">
    <property type="taxonomic scope" value="Bacteria"/>
</dbReference>
<keyword evidence="1" id="KW-0805">Transcription regulation</keyword>
<sequence length="292" mass="31883">MDEPVDVETTSSRKQYETTRSPARVLQIIYELATSANGLSLSRLAALTHLPKTSLLTLLRSLEAANYVVNVSGAYRLGSETYAIATAILAKERFLPSARPSLQALFAETGETVQLGILAQDEELAETIEIIETRKAVRFSLSVGLRRPLHSSSIGKLLLAYQPAQWTERYLQRKPLEVFTPQTISTVPELMDELSRIRDAGVSISHESMFEGMSGISAPIWNQAGHMLAGVSVTGPTYRLRPLESGLCDLVKHAGEEISRKLGYKGSYPSKLQNADDVDGDAAHAEKTQAIG</sequence>
<dbReference type="InterPro" id="IPR036390">
    <property type="entry name" value="WH_DNA-bd_sf"/>
</dbReference>
<dbReference type="InterPro" id="IPR036388">
    <property type="entry name" value="WH-like_DNA-bd_sf"/>
</dbReference>
<dbReference type="GO" id="GO:0003700">
    <property type="term" value="F:DNA-binding transcription factor activity"/>
    <property type="evidence" value="ECO:0007669"/>
    <property type="project" value="TreeGrafter"/>
</dbReference>
<dbReference type="RefSeq" id="WP_012431279.1">
    <property type="nucleotide sequence ID" value="NC_010681.1"/>
</dbReference>
<dbReference type="SUPFAM" id="SSF46785">
    <property type="entry name" value="Winged helix' DNA-binding domain"/>
    <property type="match status" value="1"/>
</dbReference>
<dbReference type="InterPro" id="IPR014757">
    <property type="entry name" value="Tscrpt_reg_IclR_C"/>
</dbReference>
<dbReference type="EMBL" id="CP001052">
    <property type="protein sequence ID" value="ACD14628.1"/>
    <property type="molecule type" value="Genomic_DNA"/>
</dbReference>
<reference evidence="7 8" key="1">
    <citation type="journal article" date="2011" name="J. Bacteriol.">
        <title>Complete genome sequence of the plant growth-promoting endophyte Burkholderia phytofirmans strain PsJN.</title>
        <authorList>
            <person name="Weilharter A."/>
            <person name="Mitter B."/>
            <person name="Shin M.V."/>
            <person name="Chain P.S."/>
            <person name="Nowak J."/>
            <person name="Sessitsch A."/>
        </authorList>
    </citation>
    <scope>NUCLEOTIDE SEQUENCE [LARGE SCALE GENOMIC DNA]</scope>
    <source>
        <strain evidence="8">DSM 17436 / LMG 22146 / PsJN</strain>
    </source>
</reference>
<name>B2T0Q8_PARPJ</name>
<dbReference type="OrthoDB" id="8960000at2"/>
<dbReference type="Pfam" id="PF09339">
    <property type="entry name" value="HTH_IclR"/>
    <property type="match status" value="1"/>
</dbReference>
<evidence type="ECO:0000256" key="1">
    <source>
        <dbReference type="ARBA" id="ARBA00023015"/>
    </source>
</evidence>
<dbReference type="Gene3D" id="3.30.450.40">
    <property type="match status" value="1"/>
</dbReference>
<evidence type="ECO:0000313" key="7">
    <source>
        <dbReference type="EMBL" id="ACD14628.1"/>
    </source>
</evidence>
<keyword evidence="3" id="KW-0804">Transcription</keyword>